<dbReference type="FunCoup" id="A0A1W4XKN5">
    <property type="interactions" value="2"/>
</dbReference>
<dbReference type="InterPro" id="IPR051885">
    <property type="entry name" value="CC_CF"/>
</dbReference>
<evidence type="ECO:0000256" key="7">
    <source>
        <dbReference type="SAM" id="Coils"/>
    </source>
</evidence>
<dbReference type="InterPro" id="IPR025254">
    <property type="entry name" value="CCDC113/CCDC96_CC"/>
</dbReference>
<dbReference type="STRING" id="224129.A0A1W4XKN5"/>
<evidence type="ECO:0000256" key="2">
    <source>
        <dbReference type="ARBA" id="ARBA00022794"/>
    </source>
</evidence>
<keyword evidence="9" id="KW-1185">Reference proteome</keyword>
<dbReference type="OrthoDB" id="10259713at2759"/>
<dbReference type="GO" id="GO:0060271">
    <property type="term" value="P:cilium assembly"/>
    <property type="evidence" value="ECO:0007669"/>
    <property type="project" value="TreeGrafter"/>
</dbReference>
<evidence type="ECO:0000256" key="5">
    <source>
        <dbReference type="ARBA" id="ARBA00044506"/>
    </source>
</evidence>
<dbReference type="PANTHER" id="PTHR15654:SF2">
    <property type="entry name" value="COILED-COIL DOMAIN-CONTAINING PROTEIN 113"/>
    <property type="match status" value="1"/>
</dbReference>
<dbReference type="KEGG" id="apln:108742566"/>
<feature type="coiled-coil region" evidence="7">
    <location>
        <begin position="131"/>
        <end position="172"/>
    </location>
</feature>
<dbReference type="AlphaFoldDB" id="A0A1W4XKN5"/>
<feature type="coiled-coil region" evidence="7">
    <location>
        <begin position="290"/>
        <end position="331"/>
    </location>
</feature>
<feature type="domain" description="CCDC113/CCDC96 coiled-coil" evidence="8">
    <location>
        <begin position="206"/>
        <end position="370"/>
    </location>
</feature>
<protein>
    <recommendedName>
        <fullName evidence="6">Cilia- and flagella-associated protein 263</fullName>
    </recommendedName>
</protein>
<evidence type="ECO:0000313" key="9">
    <source>
        <dbReference type="Proteomes" id="UP000192223"/>
    </source>
</evidence>
<name>A0A1W4XKN5_AGRPL</name>
<evidence type="ECO:0000313" key="10">
    <source>
        <dbReference type="RefSeq" id="XP_018333332.1"/>
    </source>
</evidence>
<keyword evidence="3 7" id="KW-0175">Coiled coil</keyword>
<dbReference type="GeneID" id="108742566"/>
<keyword evidence="2" id="KW-0970">Cilium biogenesis/degradation</keyword>
<comment type="subcellular location">
    <subcellularLocation>
        <location evidence="1">Cell projection</location>
        <location evidence="1">Cilium</location>
    </subcellularLocation>
</comment>
<sequence length="430" mass="50488">MSLVGTQVVPSLMVFFNEGNAGDIEELSNADLMKYVDELDKEVVYMEIENEVFECYLSKNEPLLLVGYYQYIRILTNEDNSSDQQLSSSPSKLHMDISLTALFGRKPDSRSATTPEKPYRLNLSTKMELVMNELEERKSSFEEMVKKTRKKKSDLKAELEEVKIRTAEVEEALNTFEKVVVIEGKDPLTQRIPAERFIRFMEEWLRKADVTIGKMRLRTSTLKTQFRKVAHLISQKKYLGETVHAVDFDKIRIENTYLMEKIEQKTAHMLELKQINGEANLMLANFKKYLLKQMSELDKVKKEIMENERKIKDLETQGNLAEQEVEKQEEKLQKMMYITEHYKVPEVIQYVKKKAELLDLKKSYKTWIRKNKLEMYSLNQIIEKMKKLTGSKKQRQSWFSLQSTYSGLTLASDDYFGLPIPDKNEDDYIY</sequence>
<dbReference type="Proteomes" id="UP000192223">
    <property type="component" value="Unplaced"/>
</dbReference>
<gene>
    <name evidence="10" type="primary">LOC108742566</name>
</gene>
<reference evidence="10" key="1">
    <citation type="submission" date="2025-08" db="UniProtKB">
        <authorList>
            <consortium name="RefSeq"/>
        </authorList>
    </citation>
    <scope>IDENTIFICATION</scope>
    <source>
        <tissue evidence="10">Entire body</tissue>
    </source>
</reference>
<dbReference type="Pfam" id="PF13870">
    <property type="entry name" value="CCDC113_CCDC96_CC"/>
    <property type="match status" value="1"/>
</dbReference>
<dbReference type="PANTHER" id="PTHR15654">
    <property type="entry name" value="COILED-COIL DOMAIN-CONTAINING PROTEIN 113-RELATED"/>
    <property type="match status" value="1"/>
</dbReference>
<evidence type="ECO:0000256" key="3">
    <source>
        <dbReference type="ARBA" id="ARBA00023054"/>
    </source>
</evidence>
<evidence type="ECO:0000259" key="8">
    <source>
        <dbReference type="Pfam" id="PF13870"/>
    </source>
</evidence>
<keyword evidence="4" id="KW-0966">Cell projection</keyword>
<comment type="similarity">
    <text evidence="5">Belongs to the CFAP263 family.</text>
</comment>
<proteinExistence type="inferred from homology"/>
<dbReference type="RefSeq" id="XP_018333332.1">
    <property type="nucleotide sequence ID" value="XM_018477830.2"/>
</dbReference>
<accession>A0A1W4XKN5</accession>
<organism evidence="9 10">
    <name type="scientific">Agrilus planipennis</name>
    <name type="common">Emerald ash borer</name>
    <name type="synonym">Agrilus marcopoli</name>
    <dbReference type="NCBI Taxonomy" id="224129"/>
    <lineage>
        <taxon>Eukaryota</taxon>
        <taxon>Metazoa</taxon>
        <taxon>Ecdysozoa</taxon>
        <taxon>Arthropoda</taxon>
        <taxon>Hexapoda</taxon>
        <taxon>Insecta</taxon>
        <taxon>Pterygota</taxon>
        <taxon>Neoptera</taxon>
        <taxon>Endopterygota</taxon>
        <taxon>Coleoptera</taxon>
        <taxon>Polyphaga</taxon>
        <taxon>Elateriformia</taxon>
        <taxon>Buprestoidea</taxon>
        <taxon>Buprestidae</taxon>
        <taxon>Agrilinae</taxon>
        <taxon>Agrilus</taxon>
    </lineage>
</organism>
<evidence type="ECO:0000256" key="6">
    <source>
        <dbReference type="ARBA" id="ARBA00044798"/>
    </source>
</evidence>
<dbReference type="InParanoid" id="A0A1W4XKN5"/>
<evidence type="ECO:0000256" key="1">
    <source>
        <dbReference type="ARBA" id="ARBA00004138"/>
    </source>
</evidence>
<evidence type="ECO:0000256" key="4">
    <source>
        <dbReference type="ARBA" id="ARBA00023273"/>
    </source>
</evidence>
<dbReference type="GO" id="GO:0005930">
    <property type="term" value="C:axoneme"/>
    <property type="evidence" value="ECO:0007669"/>
    <property type="project" value="TreeGrafter"/>
</dbReference>
<dbReference type="GO" id="GO:0036064">
    <property type="term" value="C:ciliary basal body"/>
    <property type="evidence" value="ECO:0007669"/>
    <property type="project" value="TreeGrafter"/>
</dbReference>